<keyword evidence="11" id="KW-1185">Reference proteome</keyword>
<comment type="similarity">
    <text evidence="3">Belongs to the isocitrate and isopropylmalate dehydrogenases family.</text>
</comment>
<evidence type="ECO:0000256" key="6">
    <source>
        <dbReference type="ARBA" id="ARBA00022946"/>
    </source>
</evidence>
<keyword evidence="6" id="KW-0809">Transit peptide</keyword>
<evidence type="ECO:0000256" key="4">
    <source>
        <dbReference type="ARBA" id="ARBA00022723"/>
    </source>
</evidence>
<organism evidence="10 11">
    <name type="scientific">Haliovirga abyssi</name>
    <dbReference type="NCBI Taxonomy" id="2996794"/>
    <lineage>
        <taxon>Bacteria</taxon>
        <taxon>Fusobacteriati</taxon>
        <taxon>Fusobacteriota</taxon>
        <taxon>Fusobacteriia</taxon>
        <taxon>Fusobacteriales</taxon>
        <taxon>Haliovirgaceae</taxon>
        <taxon>Haliovirga</taxon>
    </lineage>
</organism>
<dbReference type="GO" id="GO:0006099">
    <property type="term" value="P:tricarboxylic acid cycle"/>
    <property type="evidence" value="ECO:0007669"/>
    <property type="project" value="InterPro"/>
</dbReference>
<evidence type="ECO:0000259" key="9">
    <source>
        <dbReference type="SMART" id="SM01329"/>
    </source>
</evidence>
<proteinExistence type="inferred from homology"/>
<evidence type="ECO:0000256" key="7">
    <source>
        <dbReference type="ARBA" id="ARBA00023002"/>
    </source>
</evidence>
<dbReference type="PANTHER" id="PTHR11835:SF34">
    <property type="entry name" value="ISOCITRATE DEHYDROGENASE [NAD] SUBUNIT ALPHA, MITOCHONDRIAL"/>
    <property type="match status" value="1"/>
</dbReference>
<dbReference type="SUPFAM" id="SSF53659">
    <property type="entry name" value="Isocitrate/Isopropylmalate dehydrogenase-like"/>
    <property type="match status" value="1"/>
</dbReference>
<evidence type="ECO:0000313" key="10">
    <source>
        <dbReference type="EMBL" id="BDU50875.1"/>
    </source>
</evidence>
<dbReference type="NCBIfam" id="TIGR00175">
    <property type="entry name" value="mito_nad_idh"/>
    <property type="match status" value="1"/>
</dbReference>
<evidence type="ECO:0000256" key="8">
    <source>
        <dbReference type="ARBA" id="ARBA00023027"/>
    </source>
</evidence>
<dbReference type="Pfam" id="PF00180">
    <property type="entry name" value="Iso_dh"/>
    <property type="match status" value="1"/>
</dbReference>
<dbReference type="KEGG" id="haby:HLVA_14440"/>
<dbReference type="Gene3D" id="3.40.718.10">
    <property type="entry name" value="Isopropylmalate Dehydrogenase"/>
    <property type="match status" value="1"/>
</dbReference>
<keyword evidence="7" id="KW-0560">Oxidoreductase</keyword>
<dbReference type="FunFam" id="3.40.718.10:FF:000014">
    <property type="entry name" value="Isocitrate dehydrogenase (NAD(+))"/>
    <property type="match status" value="1"/>
</dbReference>
<dbReference type="GO" id="GO:0004449">
    <property type="term" value="F:isocitrate dehydrogenase (NAD+) activity"/>
    <property type="evidence" value="ECO:0007669"/>
    <property type="project" value="TreeGrafter"/>
</dbReference>
<gene>
    <name evidence="10" type="primary">citC</name>
    <name evidence="10" type="ORF">HLVA_14440</name>
</gene>
<keyword evidence="8" id="KW-0520">NAD</keyword>
<reference evidence="10 11" key="1">
    <citation type="submission" date="2022-11" db="EMBL/GenBank/DDBJ databases">
        <title>Haliovirga abyssi gen. nov., sp. nov., a mesophilic fermentative bacterium isolated from the Iheya North hydrothermal field and the proposal of Haliovirgaceae fam. nov.</title>
        <authorList>
            <person name="Miyazaki U."/>
            <person name="Tame A."/>
            <person name="Miyazaki J."/>
            <person name="Takai K."/>
            <person name="Sawayama S."/>
            <person name="Kitajima M."/>
            <person name="Okamoto A."/>
            <person name="Nakagawa S."/>
        </authorList>
    </citation>
    <scope>NUCLEOTIDE SEQUENCE [LARGE SCALE GENOMIC DNA]</scope>
    <source>
        <strain evidence="10 11">IC12</strain>
    </source>
</reference>
<evidence type="ECO:0000313" key="11">
    <source>
        <dbReference type="Proteomes" id="UP001321582"/>
    </source>
</evidence>
<protein>
    <submittedName>
        <fullName evidence="10">Isocitrate dehydrogenase, NAD-dependent</fullName>
    </submittedName>
</protein>
<evidence type="ECO:0000256" key="5">
    <source>
        <dbReference type="ARBA" id="ARBA00022842"/>
    </source>
</evidence>
<dbReference type="RefSeq" id="WP_307903724.1">
    <property type="nucleotide sequence ID" value="NZ_AP027059.1"/>
</dbReference>
<comment type="cofactor">
    <cofactor evidence="1">
        <name>Mn(2+)</name>
        <dbReference type="ChEBI" id="CHEBI:29035"/>
    </cofactor>
</comment>
<dbReference type="SMART" id="SM01329">
    <property type="entry name" value="Iso_dh"/>
    <property type="match status" value="1"/>
</dbReference>
<dbReference type="PANTHER" id="PTHR11835">
    <property type="entry name" value="DECARBOXYLATING DEHYDROGENASES-ISOCITRATE, ISOPROPYLMALATE, TARTRATE"/>
    <property type="match status" value="1"/>
</dbReference>
<dbReference type="EMBL" id="AP027059">
    <property type="protein sequence ID" value="BDU50875.1"/>
    <property type="molecule type" value="Genomic_DNA"/>
</dbReference>
<keyword evidence="4" id="KW-0479">Metal-binding</keyword>
<accession>A0AAU9DC51</accession>
<dbReference type="InterPro" id="IPR004434">
    <property type="entry name" value="Isocitrate_DH_NAD"/>
</dbReference>
<keyword evidence="5" id="KW-0460">Magnesium</keyword>
<evidence type="ECO:0000256" key="3">
    <source>
        <dbReference type="ARBA" id="ARBA00007769"/>
    </source>
</evidence>
<dbReference type="AlphaFoldDB" id="A0AAU9DC51"/>
<comment type="cofactor">
    <cofactor evidence="2">
        <name>Mg(2+)</name>
        <dbReference type="ChEBI" id="CHEBI:18420"/>
    </cofactor>
</comment>
<sequence>MAHKITLLPGDGIGPEITEAVKKIISATGVDIEWEEVNAGITVMEKYGTPLPEETIETIRKNKVALKAPITTPVGGGFRSVNVGIRKALNLYANVRPSKTFKGVKARYEDVDIVIMRENTEGLYSGIEHYIGNKIAAETIKIITKEATENIARYAFEYARKNNRKKVTIVHKANIQKFSDGLFLDVSREIAKEYPEIICEDKIVDNMCMQLVQNPEIFDVLLCPNFYGDIVSDLCSGLVGGLGVAPGANIGKDIAVFEAVHGSAPDIAGKNIANPTALLLSAVMMLEYIGEKESADKISKSLKDVLEKGEVVTKDLGGNATTTEFTEEIIKNL</sequence>
<evidence type="ECO:0000256" key="1">
    <source>
        <dbReference type="ARBA" id="ARBA00001936"/>
    </source>
</evidence>
<dbReference type="GO" id="GO:0046872">
    <property type="term" value="F:metal ion binding"/>
    <property type="evidence" value="ECO:0007669"/>
    <property type="project" value="UniProtKB-KW"/>
</dbReference>
<name>A0AAU9DC51_9FUSO</name>
<dbReference type="Proteomes" id="UP001321582">
    <property type="component" value="Chromosome"/>
</dbReference>
<dbReference type="GO" id="GO:0006102">
    <property type="term" value="P:isocitrate metabolic process"/>
    <property type="evidence" value="ECO:0007669"/>
    <property type="project" value="TreeGrafter"/>
</dbReference>
<feature type="domain" description="Isopropylmalate dehydrogenase-like" evidence="9">
    <location>
        <begin position="4"/>
        <end position="329"/>
    </location>
</feature>
<evidence type="ECO:0000256" key="2">
    <source>
        <dbReference type="ARBA" id="ARBA00001946"/>
    </source>
</evidence>
<dbReference type="InterPro" id="IPR024084">
    <property type="entry name" value="IsoPropMal-DH-like_dom"/>
</dbReference>